<dbReference type="PANTHER" id="PTHR11699">
    <property type="entry name" value="ALDEHYDE DEHYDROGENASE-RELATED"/>
    <property type="match status" value="1"/>
</dbReference>
<dbReference type="InterPro" id="IPR016162">
    <property type="entry name" value="Ald_DH_N"/>
</dbReference>
<organism evidence="7 8">
    <name type="scientific">Xanthobacter dioxanivorans</name>
    <dbReference type="NCBI Taxonomy" id="2528964"/>
    <lineage>
        <taxon>Bacteria</taxon>
        <taxon>Pseudomonadati</taxon>
        <taxon>Pseudomonadota</taxon>
        <taxon>Alphaproteobacteria</taxon>
        <taxon>Hyphomicrobiales</taxon>
        <taxon>Xanthobacteraceae</taxon>
        <taxon>Xanthobacter</taxon>
    </lineage>
</organism>
<evidence type="ECO:0000256" key="1">
    <source>
        <dbReference type="ARBA" id="ARBA00009986"/>
    </source>
</evidence>
<dbReference type="InterPro" id="IPR015590">
    <property type="entry name" value="Aldehyde_DH_dom"/>
</dbReference>
<protein>
    <submittedName>
        <fullName evidence="7">Aldehyde dehydrogenase</fullName>
    </submittedName>
</protein>
<evidence type="ECO:0000313" key="7">
    <source>
        <dbReference type="EMBL" id="QRG08396.1"/>
    </source>
</evidence>
<keyword evidence="8" id="KW-1185">Reference proteome</keyword>
<dbReference type="Proteomes" id="UP000596427">
    <property type="component" value="Chromosome"/>
</dbReference>
<dbReference type="GO" id="GO:0016620">
    <property type="term" value="F:oxidoreductase activity, acting on the aldehyde or oxo group of donors, NAD or NADP as acceptor"/>
    <property type="evidence" value="ECO:0007669"/>
    <property type="project" value="InterPro"/>
</dbReference>
<evidence type="ECO:0000313" key="8">
    <source>
        <dbReference type="Proteomes" id="UP000596427"/>
    </source>
</evidence>
<dbReference type="Gene3D" id="3.40.605.10">
    <property type="entry name" value="Aldehyde Dehydrogenase, Chain A, domain 1"/>
    <property type="match status" value="1"/>
</dbReference>
<dbReference type="InterPro" id="IPR029510">
    <property type="entry name" value="Ald_DH_CS_GLU"/>
</dbReference>
<evidence type="ECO:0000256" key="5">
    <source>
        <dbReference type="RuleBase" id="RU003345"/>
    </source>
</evidence>
<feature type="active site" evidence="4">
    <location>
        <position position="260"/>
    </location>
</feature>
<dbReference type="RefSeq" id="WP_203195304.1">
    <property type="nucleotide sequence ID" value="NZ_CP063362.1"/>
</dbReference>
<dbReference type="FunFam" id="3.40.605.10:FF:000007">
    <property type="entry name" value="NAD/NADP-dependent betaine aldehyde dehydrogenase"/>
    <property type="match status" value="1"/>
</dbReference>
<dbReference type="AlphaFoldDB" id="A0A974SJH3"/>
<keyword evidence="3" id="KW-0558">Oxidation</keyword>
<proteinExistence type="inferred from homology"/>
<dbReference type="InterPro" id="IPR016163">
    <property type="entry name" value="Ald_DH_C"/>
</dbReference>
<feature type="domain" description="Aldehyde dehydrogenase" evidence="6">
    <location>
        <begin position="26"/>
        <end position="487"/>
    </location>
</feature>
<sequence length="502" mass="54426">MTVVDIKANLKNIFKPEYGHFIAGRWIGSDSGKTIPQINPATGEILSCVQAGNRQDVLRAVAAAEAAYASWSQTTPDERQALLIEIARRMRARNAEYARMECLNNGKTITEATYWDIPIAAAQFDLFAGAAHTLIGETRNYPDALQIVHREPLGVCAQIIPWNVPLLMMAAKIAPALAAGNTVVLKPAESSCLSVLEFFDEMADIIPPGVVNVVTGYGADVGEALVTHPSVRKVAFTGSVPTARKIMQYASANIIPQTMELGGKSAQVVCPTADIDAAVEGAALSTIFNKGEVCLAGSRIYVHSSVKDEFTEKLVRVLNSVRVGDPLNPATQLGALASQAQYEKVTGYFDIGRAEGARVLTGAEPLRVTGLEKGLFVRPTVFDDVSDEMRIAREEIFGPVTAIFTWNREEEVLRSVNNSPYGLAGGIWSNDLNQVHRMSRQMETGTIWVNRYFNAKTGNALGGYKQSGFGREFAHEILGDYTHTKSVVINLQDGPLGVFAKH</sequence>
<dbReference type="KEGG" id="xdi:EZH22_08940"/>
<dbReference type="SUPFAM" id="SSF53720">
    <property type="entry name" value="ALDH-like"/>
    <property type="match status" value="1"/>
</dbReference>
<accession>A0A974SJH3</accession>
<dbReference type="Gene3D" id="3.40.309.10">
    <property type="entry name" value="Aldehyde Dehydrogenase, Chain A, domain 2"/>
    <property type="match status" value="1"/>
</dbReference>
<evidence type="ECO:0000256" key="4">
    <source>
        <dbReference type="PROSITE-ProRule" id="PRU10007"/>
    </source>
</evidence>
<evidence type="ECO:0000259" key="6">
    <source>
        <dbReference type="Pfam" id="PF00171"/>
    </source>
</evidence>
<dbReference type="InterPro" id="IPR016161">
    <property type="entry name" value="Ald_DH/histidinol_DH"/>
</dbReference>
<gene>
    <name evidence="7" type="ORF">EZH22_08940</name>
</gene>
<reference evidence="7 8" key="1">
    <citation type="submission" date="2020-10" db="EMBL/GenBank/DDBJ databases">
        <title>Degradation of 1,4-Dioxane by Xanthobacter sp. YN2, via a Novel Group-2 Soluble Di-Iron Monooxygenase.</title>
        <authorList>
            <person name="Ma F."/>
            <person name="Wang Y."/>
            <person name="Yang J."/>
            <person name="Guo H."/>
            <person name="Su D."/>
            <person name="Yu L."/>
        </authorList>
    </citation>
    <scope>NUCLEOTIDE SEQUENCE [LARGE SCALE GENOMIC DNA]</scope>
    <source>
        <strain evidence="7 8">YN2</strain>
    </source>
</reference>
<name>A0A974SJH3_9HYPH</name>
<keyword evidence="2 5" id="KW-0560">Oxidoreductase</keyword>
<dbReference type="FunFam" id="3.40.309.10:FF:000012">
    <property type="entry name" value="Betaine aldehyde dehydrogenase"/>
    <property type="match status" value="1"/>
</dbReference>
<evidence type="ECO:0000256" key="2">
    <source>
        <dbReference type="ARBA" id="ARBA00023002"/>
    </source>
</evidence>
<evidence type="ECO:0000256" key="3">
    <source>
        <dbReference type="ARBA" id="ARBA00023097"/>
    </source>
</evidence>
<comment type="similarity">
    <text evidence="1 5">Belongs to the aldehyde dehydrogenase family.</text>
</comment>
<dbReference type="PROSITE" id="PS00687">
    <property type="entry name" value="ALDEHYDE_DEHYDR_GLU"/>
    <property type="match status" value="1"/>
</dbReference>
<dbReference type="EMBL" id="CP063362">
    <property type="protein sequence ID" value="QRG08396.1"/>
    <property type="molecule type" value="Genomic_DNA"/>
</dbReference>
<dbReference type="Pfam" id="PF00171">
    <property type="entry name" value="Aldedh"/>
    <property type="match status" value="1"/>
</dbReference>